<accession>A0A2T4IQU5</accession>
<keyword evidence="2" id="KW-0560">Oxidoreductase</keyword>
<dbReference type="FunFam" id="3.40.50.720:FF:000173">
    <property type="entry name" value="3-oxoacyl-[acyl-carrier protein] reductase"/>
    <property type="match status" value="1"/>
</dbReference>
<feature type="domain" description="Ketoreductase" evidence="3">
    <location>
        <begin position="6"/>
        <end position="195"/>
    </location>
</feature>
<dbReference type="SMART" id="SM00822">
    <property type="entry name" value="PKS_KR"/>
    <property type="match status" value="1"/>
</dbReference>
<reference evidence="4 5" key="1">
    <citation type="submission" date="2018-03" db="EMBL/GenBank/DDBJ databases">
        <title>Genome sequence of the symbiotic type strain Mesorhizobium helmanticense CSLC115NT isolated from Lotus corniculatus nodules.</title>
        <authorList>
            <person name="Sannazzaro A.I."/>
            <person name="Torres Tejerizo G.A."/>
            <person name="Dip D."/>
            <person name="Caballero M."/>
            <person name="Pistorio M."/>
            <person name="Estrella M.J."/>
        </authorList>
    </citation>
    <scope>NUCLEOTIDE SEQUENCE [LARGE SCALE GENOMIC DNA]</scope>
    <source>
        <strain evidence="4 5">CSLC115N</strain>
    </source>
</reference>
<protein>
    <submittedName>
        <fullName evidence="4">NAD(P)-dependent oxidoreductase</fullName>
    </submittedName>
</protein>
<comment type="caution">
    <text evidence="4">The sequence shown here is derived from an EMBL/GenBank/DDBJ whole genome shotgun (WGS) entry which is preliminary data.</text>
</comment>
<gene>
    <name evidence="4" type="ORF">C9427_23985</name>
</gene>
<sequence length="251" mass="25795">MSAAQKVLLVTGGSRGIGAAISRLAAAAGYRVAVNYASNEAAAKALVAEIKAAGGEAIAVKGDVGVEADVIAMFDTVDGAWGRLDAIVNNAGIVDVKARVDEMSAARLERMMRINVVGPFLCAREAVRRMSTRHGGKGGAIVNISSAASVHGSAGEYVDYAASKGAIDTFTVGLAREVATEGVRVNAVRPGIIDTEIHASGGQPDRIARMKDMLPMKRAGTADEVAHAVLYLLSDEASYTTGAILNVSGGR</sequence>
<evidence type="ECO:0000256" key="2">
    <source>
        <dbReference type="ARBA" id="ARBA00023002"/>
    </source>
</evidence>
<dbReference type="OrthoDB" id="20590at2"/>
<dbReference type="PRINTS" id="PR00080">
    <property type="entry name" value="SDRFAMILY"/>
</dbReference>
<dbReference type="Proteomes" id="UP000240259">
    <property type="component" value="Unassembled WGS sequence"/>
</dbReference>
<dbReference type="Gene3D" id="3.40.50.720">
    <property type="entry name" value="NAD(P)-binding Rossmann-like Domain"/>
    <property type="match status" value="1"/>
</dbReference>
<name>A0A2T4IQU5_9HYPH</name>
<evidence type="ECO:0000313" key="5">
    <source>
        <dbReference type="Proteomes" id="UP000240259"/>
    </source>
</evidence>
<evidence type="ECO:0000259" key="3">
    <source>
        <dbReference type="SMART" id="SM00822"/>
    </source>
</evidence>
<dbReference type="PANTHER" id="PTHR43639:SF1">
    <property type="entry name" value="SHORT-CHAIN DEHYDROGENASE_REDUCTASE FAMILY PROTEIN"/>
    <property type="match status" value="1"/>
</dbReference>
<dbReference type="PROSITE" id="PS00061">
    <property type="entry name" value="ADH_SHORT"/>
    <property type="match status" value="1"/>
</dbReference>
<dbReference type="InterPro" id="IPR020904">
    <property type="entry name" value="Sc_DH/Rdtase_CS"/>
</dbReference>
<dbReference type="InterPro" id="IPR002347">
    <property type="entry name" value="SDR_fam"/>
</dbReference>
<dbReference type="PRINTS" id="PR00081">
    <property type="entry name" value="GDHRDH"/>
</dbReference>
<comment type="similarity">
    <text evidence="1">Belongs to the short-chain dehydrogenases/reductases (SDR) family.</text>
</comment>
<dbReference type="PANTHER" id="PTHR43639">
    <property type="entry name" value="OXIDOREDUCTASE, SHORT-CHAIN DEHYDROGENASE/REDUCTASE FAMILY (AFU_ORTHOLOGUE AFUA_5G02870)"/>
    <property type="match status" value="1"/>
</dbReference>
<dbReference type="EMBL" id="PZJX01000043">
    <property type="protein sequence ID" value="PTE08032.1"/>
    <property type="molecule type" value="Genomic_DNA"/>
</dbReference>
<evidence type="ECO:0000313" key="4">
    <source>
        <dbReference type="EMBL" id="PTE08032.1"/>
    </source>
</evidence>
<keyword evidence="5" id="KW-1185">Reference proteome</keyword>
<dbReference type="InterPro" id="IPR057326">
    <property type="entry name" value="KR_dom"/>
</dbReference>
<dbReference type="SUPFAM" id="SSF51735">
    <property type="entry name" value="NAD(P)-binding Rossmann-fold domains"/>
    <property type="match status" value="1"/>
</dbReference>
<dbReference type="RefSeq" id="WP_107651544.1">
    <property type="nucleotide sequence ID" value="NZ_PZJX01000043.1"/>
</dbReference>
<organism evidence="4 5">
    <name type="scientific">Mesorhizobium helmanticense</name>
    <dbReference type="NCBI Taxonomy" id="1776423"/>
    <lineage>
        <taxon>Bacteria</taxon>
        <taxon>Pseudomonadati</taxon>
        <taxon>Pseudomonadota</taxon>
        <taxon>Alphaproteobacteria</taxon>
        <taxon>Hyphomicrobiales</taxon>
        <taxon>Phyllobacteriaceae</taxon>
        <taxon>Mesorhizobium</taxon>
    </lineage>
</organism>
<evidence type="ECO:0000256" key="1">
    <source>
        <dbReference type="ARBA" id="ARBA00006484"/>
    </source>
</evidence>
<dbReference type="AlphaFoldDB" id="A0A2T4IQU5"/>
<proteinExistence type="inferred from homology"/>
<dbReference type="GO" id="GO:0016491">
    <property type="term" value="F:oxidoreductase activity"/>
    <property type="evidence" value="ECO:0007669"/>
    <property type="project" value="UniProtKB-KW"/>
</dbReference>
<dbReference type="Pfam" id="PF13561">
    <property type="entry name" value="adh_short_C2"/>
    <property type="match status" value="1"/>
</dbReference>
<dbReference type="InterPro" id="IPR036291">
    <property type="entry name" value="NAD(P)-bd_dom_sf"/>
</dbReference>